<reference evidence="2 3" key="1">
    <citation type="submission" date="2019-03" db="EMBL/GenBank/DDBJ databases">
        <title>Genomic analyses of the natural microbiome of Caenorhabditis elegans.</title>
        <authorList>
            <person name="Samuel B."/>
        </authorList>
    </citation>
    <scope>NUCLEOTIDE SEQUENCE [LARGE SCALE GENOMIC DNA]</scope>
    <source>
        <strain evidence="2 3">JUb89</strain>
    </source>
</reference>
<feature type="domain" description="NAD-dependent epimerase/dehydratase" evidence="1">
    <location>
        <begin position="5"/>
        <end position="235"/>
    </location>
</feature>
<dbReference type="InterPro" id="IPR001509">
    <property type="entry name" value="Epimerase_deHydtase"/>
</dbReference>
<organism evidence="2 3">
    <name type="scientific">Acinetobacter calcoaceticus</name>
    <dbReference type="NCBI Taxonomy" id="471"/>
    <lineage>
        <taxon>Bacteria</taxon>
        <taxon>Pseudomonadati</taxon>
        <taxon>Pseudomonadota</taxon>
        <taxon>Gammaproteobacteria</taxon>
        <taxon>Moraxellales</taxon>
        <taxon>Moraxellaceae</taxon>
        <taxon>Acinetobacter</taxon>
        <taxon>Acinetobacter calcoaceticus/baumannii complex</taxon>
    </lineage>
</organism>
<name>A0A4V2R1F4_ACICA</name>
<evidence type="ECO:0000259" key="1">
    <source>
        <dbReference type="Pfam" id="PF01370"/>
    </source>
</evidence>
<sequence length="314" mass="35456">MSTYLVTGAAGFIGSHICEELLKDRNNLVIGVDNFYSGNQENIDLLLSISDNFIFYNVDIRNYSEICEIMQKHEIKYVFHQAAIASVQMSVDNPILTNDVNIAGSLSILEAARQNKIKRILFASSAAVYGDEPTLPKNEKSPLKPISPYGLEKLVTEQYMRLYSEQYGVECVALRYFNVYGPRQDPNSEYSGVISIFTNRIKSGLPITVFGDGEQYRDFIYVKDVVKTNVELMHSNLLKTDFEVVCVGTGLKTSLNKLISVLIKDQDYSDLNVRYESFRSGDINKSICDNYFLRSLINNFNFNEIENTVLSGGI</sequence>
<dbReference type="PANTHER" id="PTHR43245">
    <property type="entry name" value="BIFUNCTIONAL POLYMYXIN RESISTANCE PROTEIN ARNA"/>
    <property type="match status" value="1"/>
</dbReference>
<keyword evidence="3" id="KW-1185">Reference proteome</keyword>
<dbReference type="Pfam" id="PF01370">
    <property type="entry name" value="Epimerase"/>
    <property type="match status" value="1"/>
</dbReference>
<dbReference type="Proteomes" id="UP000294963">
    <property type="component" value="Unassembled WGS sequence"/>
</dbReference>
<protein>
    <submittedName>
        <fullName evidence="2">UDP-glucose 4-epimerase</fullName>
    </submittedName>
</protein>
<dbReference type="Gene3D" id="3.90.25.10">
    <property type="entry name" value="UDP-galactose 4-epimerase, domain 1"/>
    <property type="match status" value="1"/>
</dbReference>
<dbReference type="InterPro" id="IPR036291">
    <property type="entry name" value="NAD(P)-bd_dom_sf"/>
</dbReference>
<dbReference type="Gene3D" id="3.40.50.720">
    <property type="entry name" value="NAD(P)-binding Rossmann-like Domain"/>
    <property type="match status" value="1"/>
</dbReference>
<proteinExistence type="predicted"/>
<accession>A0A4V2R1F4</accession>
<evidence type="ECO:0000313" key="3">
    <source>
        <dbReference type="Proteomes" id="UP000294963"/>
    </source>
</evidence>
<evidence type="ECO:0000313" key="2">
    <source>
        <dbReference type="EMBL" id="TCM68378.1"/>
    </source>
</evidence>
<dbReference type="AlphaFoldDB" id="A0A4V2R1F4"/>
<dbReference type="InterPro" id="IPR050177">
    <property type="entry name" value="Lipid_A_modif_metabolic_enz"/>
</dbReference>
<gene>
    <name evidence="2" type="ORF">EC844_10581</name>
</gene>
<dbReference type="EMBL" id="SLVJ01000005">
    <property type="protein sequence ID" value="TCM68378.1"/>
    <property type="molecule type" value="Genomic_DNA"/>
</dbReference>
<dbReference type="SUPFAM" id="SSF51735">
    <property type="entry name" value="NAD(P)-binding Rossmann-fold domains"/>
    <property type="match status" value="1"/>
</dbReference>
<comment type="caution">
    <text evidence="2">The sequence shown here is derived from an EMBL/GenBank/DDBJ whole genome shotgun (WGS) entry which is preliminary data.</text>
</comment>
<dbReference type="PANTHER" id="PTHR43245:SF13">
    <property type="entry name" value="UDP-D-APIOSE_UDP-D-XYLOSE SYNTHASE 2"/>
    <property type="match status" value="1"/>
</dbReference>